<dbReference type="GeneID" id="26902204"/>
<protein>
    <submittedName>
        <fullName evidence="2">Uncharacterized protein</fullName>
    </submittedName>
</protein>
<reference evidence="2 3" key="1">
    <citation type="submission" date="2015-07" db="EMBL/GenBank/DDBJ databases">
        <title>High-quality genome of monoxenous trypanosomatid Leptomonas pyrrhocoris.</title>
        <authorList>
            <person name="Flegontov P."/>
            <person name="Butenko A."/>
            <person name="Firsov S."/>
            <person name="Vlcek C."/>
            <person name="Logacheva M.D."/>
            <person name="Field M."/>
            <person name="Filatov D."/>
            <person name="Flegontova O."/>
            <person name="Gerasimov E."/>
            <person name="Jackson A.P."/>
            <person name="Kelly S."/>
            <person name="Opperdoes F."/>
            <person name="O'Reilly A."/>
            <person name="Votypka J."/>
            <person name="Yurchenko V."/>
            <person name="Lukes J."/>
        </authorList>
    </citation>
    <scope>NUCLEOTIDE SEQUENCE [LARGE SCALE GENOMIC DNA]</scope>
    <source>
        <strain evidence="2">H10</strain>
    </source>
</reference>
<organism evidence="2 3">
    <name type="scientific">Leptomonas pyrrhocoris</name>
    <name type="common">Firebug parasite</name>
    <dbReference type="NCBI Taxonomy" id="157538"/>
    <lineage>
        <taxon>Eukaryota</taxon>
        <taxon>Discoba</taxon>
        <taxon>Euglenozoa</taxon>
        <taxon>Kinetoplastea</taxon>
        <taxon>Metakinetoplastina</taxon>
        <taxon>Trypanosomatida</taxon>
        <taxon>Trypanosomatidae</taxon>
        <taxon>Leishmaniinae</taxon>
        <taxon>Leptomonas</taxon>
    </lineage>
</organism>
<evidence type="ECO:0000256" key="1">
    <source>
        <dbReference type="SAM" id="MobiDB-lite"/>
    </source>
</evidence>
<dbReference type="AlphaFoldDB" id="A0A0N1J560"/>
<dbReference type="VEuPathDB" id="TriTrypDB:LpyrH10_03_0600"/>
<name>A0A0N1J560_LEPPY</name>
<feature type="region of interest" description="Disordered" evidence="1">
    <location>
        <begin position="303"/>
        <end position="325"/>
    </location>
</feature>
<dbReference type="Proteomes" id="UP000037923">
    <property type="component" value="Unassembled WGS sequence"/>
</dbReference>
<evidence type="ECO:0000313" key="3">
    <source>
        <dbReference type="Proteomes" id="UP000037923"/>
    </source>
</evidence>
<accession>A0A0N1J560</accession>
<feature type="compositionally biased region" description="Low complexity" evidence="1">
    <location>
        <begin position="59"/>
        <end position="82"/>
    </location>
</feature>
<sequence length="325" mass="35951">MSYIPRSHYLTLHDTLRRLLGPNAQLAAFVKAKKNFQCDMLVNCAQTDPETLYREGVAASSSADSERNTSSSSSSSADHDTGAASSINYSKKGVSLVARQLQELLGFCDVVPHTRRIDVAFRDRTVIQLALGAGKADLPFAVEKGEDINQEPDWRKRNRLRVSLGFDEELFLAACTRTINVAARTLEKSMYDYFRYSAMLQLFPAMAAAYEASGQDWRAVLPPIIYWKAHGYALEKAYGCRHYQNAAATVEHNFAEYYGVFPMDNPFCPGEDLNTIEVVRWLCEARKTGGLLTLGTEASLPEAATREAALSTPSFEAAPAEPTPQ</sequence>
<comment type="caution">
    <text evidence="2">The sequence shown here is derived from an EMBL/GenBank/DDBJ whole genome shotgun (WGS) entry which is preliminary data.</text>
</comment>
<feature type="region of interest" description="Disordered" evidence="1">
    <location>
        <begin position="56"/>
        <end position="82"/>
    </location>
</feature>
<keyword evidence="3" id="KW-1185">Reference proteome</keyword>
<gene>
    <name evidence="2" type="ORF">ABB37_01909</name>
</gene>
<dbReference type="EMBL" id="LGTL01000003">
    <property type="protein sequence ID" value="KPA83641.1"/>
    <property type="molecule type" value="Genomic_DNA"/>
</dbReference>
<dbReference type="OrthoDB" id="275837at2759"/>
<evidence type="ECO:0000313" key="2">
    <source>
        <dbReference type="EMBL" id="KPA83641.1"/>
    </source>
</evidence>
<proteinExistence type="predicted"/>
<dbReference type="RefSeq" id="XP_015662080.1">
    <property type="nucleotide sequence ID" value="XM_015798602.1"/>
</dbReference>
<dbReference type="OMA" id="PRNHYLV"/>